<dbReference type="Proteomes" id="UP001055712">
    <property type="component" value="Unassembled WGS sequence"/>
</dbReference>
<feature type="compositionally biased region" description="Low complexity" evidence="8">
    <location>
        <begin position="485"/>
        <end position="500"/>
    </location>
</feature>
<dbReference type="EMBL" id="SIDB01000001">
    <property type="protein sequence ID" value="KAI3438624.1"/>
    <property type="molecule type" value="Genomic_DNA"/>
</dbReference>
<feature type="compositionally biased region" description="Low complexity" evidence="8">
    <location>
        <begin position="843"/>
        <end position="854"/>
    </location>
</feature>
<feature type="compositionally biased region" description="Basic and acidic residues" evidence="8">
    <location>
        <begin position="957"/>
        <end position="968"/>
    </location>
</feature>
<dbReference type="SUPFAM" id="SSF50993">
    <property type="entry name" value="Peptidase/esterase 'gauge' domain"/>
    <property type="match status" value="1"/>
</dbReference>
<reference evidence="11" key="2">
    <citation type="submission" date="2020-11" db="EMBL/GenBank/DDBJ databases">
        <authorList>
            <person name="Cecchin M."/>
            <person name="Marcolungo L."/>
            <person name="Rossato M."/>
            <person name="Girolomoni L."/>
            <person name="Cosentino E."/>
            <person name="Cuine S."/>
            <person name="Li-Beisson Y."/>
            <person name="Delledonne M."/>
            <person name="Ballottari M."/>
        </authorList>
    </citation>
    <scope>NUCLEOTIDE SEQUENCE</scope>
    <source>
        <strain evidence="11">211/11P</strain>
        <tissue evidence="11">Whole cell</tissue>
    </source>
</reference>
<dbReference type="GO" id="GO:0004252">
    <property type="term" value="F:serine-type endopeptidase activity"/>
    <property type="evidence" value="ECO:0007669"/>
    <property type="project" value="InterPro"/>
</dbReference>
<dbReference type="GO" id="GO:0006508">
    <property type="term" value="P:proteolysis"/>
    <property type="evidence" value="ECO:0007669"/>
    <property type="project" value="UniProtKB-KW"/>
</dbReference>
<feature type="domain" description="Peptidase S9A N-terminal" evidence="10">
    <location>
        <begin position="48"/>
        <end position="480"/>
    </location>
</feature>
<evidence type="ECO:0000256" key="2">
    <source>
        <dbReference type="ARBA" id="ARBA00022670"/>
    </source>
</evidence>
<name>A0A9D4Z284_CHLVU</name>
<dbReference type="Pfam" id="PF02897">
    <property type="entry name" value="Peptidase_S9_N"/>
    <property type="match status" value="1"/>
</dbReference>
<comment type="function">
    <text evidence="7">Serine peptidase whose precise substrate specificity remains unclear. Does not cleave peptides after a arginine or lysine residue. Regulates trans-Golgi network morphology and sorting by regulating the membrane binding of the AP-1 complex. May play a role in the regulation of synaptic vesicle exocytosis.</text>
</comment>
<dbReference type="Gene3D" id="2.130.10.120">
    <property type="entry name" value="Prolyl oligopeptidase, N-terminal domain"/>
    <property type="match status" value="1"/>
</dbReference>
<dbReference type="OrthoDB" id="248387at2759"/>
<evidence type="ECO:0000313" key="12">
    <source>
        <dbReference type="Proteomes" id="UP001055712"/>
    </source>
</evidence>
<evidence type="ECO:0000313" key="11">
    <source>
        <dbReference type="EMBL" id="KAI3438624.1"/>
    </source>
</evidence>
<evidence type="ECO:0000256" key="8">
    <source>
        <dbReference type="SAM" id="MobiDB-lite"/>
    </source>
</evidence>
<dbReference type="AlphaFoldDB" id="A0A9D4Z284"/>
<comment type="similarity">
    <text evidence="1">Belongs to the peptidase S9A family.</text>
</comment>
<organism evidence="11 12">
    <name type="scientific">Chlorella vulgaris</name>
    <name type="common">Green alga</name>
    <dbReference type="NCBI Taxonomy" id="3077"/>
    <lineage>
        <taxon>Eukaryota</taxon>
        <taxon>Viridiplantae</taxon>
        <taxon>Chlorophyta</taxon>
        <taxon>core chlorophytes</taxon>
        <taxon>Trebouxiophyceae</taxon>
        <taxon>Chlorellales</taxon>
        <taxon>Chlorellaceae</taxon>
        <taxon>Chlorella clade</taxon>
        <taxon>Chlorella</taxon>
    </lineage>
</organism>
<gene>
    <name evidence="11" type="ORF">D9Q98_001046</name>
</gene>
<keyword evidence="3" id="KW-0378">Hydrolase</keyword>
<accession>A0A9D4Z284</accession>
<dbReference type="InterPro" id="IPR051543">
    <property type="entry name" value="Serine_Peptidase_S9A"/>
</dbReference>
<dbReference type="InterPro" id="IPR029058">
    <property type="entry name" value="AB_hydrolase_fold"/>
</dbReference>
<feature type="region of interest" description="Disordered" evidence="8">
    <location>
        <begin position="1166"/>
        <end position="1228"/>
    </location>
</feature>
<evidence type="ECO:0000259" key="10">
    <source>
        <dbReference type="Pfam" id="PF02897"/>
    </source>
</evidence>
<dbReference type="Gene3D" id="3.40.50.1820">
    <property type="entry name" value="alpha/beta hydrolase"/>
    <property type="match status" value="1"/>
</dbReference>
<dbReference type="InterPro" id="IPR002470">
    <property type="entry name" value="Peptidase_S9A"/>
</dbReference>
<comment type="caution">
    <text evidence="11">The sequence shown here is derived from an EMBL/GenBank/DDBJ whole genome shotgun (WGS) entry which is preliminary data.</text>
</comment>
<dbReference type="PRINTS" id="PR00862">
    <property type="entry name" value="PROLIGOPTASE"/>
</dbReference>
<evidence type="ECO:0000256" key="5">
    <source>
        <dbReference type="ARBA" id="ARBA00039290"/>
    </source>
</evidence>
<feature type="region of interest" description="Disordered" evidence="8">
    <location>
        <begin position="485"/>
        <end position="517"/>
    </location>
</feature>
<dbReference type="InterPro" id="IPR023302">
    <property type="entry name" value="Pept_S9A_N"/>
</dbReference>
<dbReference type="PANTHER" id="PTHR11757">
    <property type="entry name" value="PROTEASE FAMILY S9A OLIGOPEPTIDASE"/>
    <property type="match status" value="1"/>
</dbReference>
<keyword evidence="12" id="KW-1185">Reference proteome</keyword>
<keyword evidence="2" id="KW-0645">Protease</keyword>
<feature type="region of interest" description="Disordered" evidence="8">
    <location>
        <begin position="894"/>
        <end position="1039"/>
    </location>
</feature>
<evidence type="ECO:0000256" key="6">
    <source>
        <dbReference type="ARBA" id="ARBA00042165"/>
    </source>
</evidence>
<evidence type="ECO:0000256" key="1">
    <source>
        <dbReference type="ARBA" id="ARBA00005228"/>
    </source>
</evidence>
<feature type="compositionally biased region" description="Low complexity" evidence="8">
    <location>
        <begin position="969"/>
        <end position="980"/>
    </location>
</feature>
<feature type="compositionally biased region" description="Low complexity" evidence="8">
    <location>
        <begin position="894"/>
        <end position="903"/>
    </location>
</feature>
<keyword evidence="4" id="KW-0720">Serine protease</keyword>
<feature type="domain" description="Peptidase S9 prolyl oligopeptidase catalytic" evidence="9">
    <location>
        <begin position="596"/>
        <end position="760"/>
    </location>
</feature>
<dbReference type="Pfam" id="PF00326">
    <property type="entry name" value="Peptidase_S9"/>
    <property type="match status" value="1"/>
</dbReference>
<dbReference type="SUPFAM" id="SSF53474">
    <property type="entry name" value="alpha/beta-Hydrolases"/>
    <property type="match status" value="1"/>
</dbReference>
<feature type="compositionally biased region" description="Low complexity" evidence="8">
    <location>
        <begin position="993"/>
        <end position="1031"/>
    </location>
</feature>
<evidence type="ECO:0000256" key="3">
    <source>
        <dbReference type="ARBA" id="ARBA00022801"/>
    </source>
</evidence>
<evidence type="ECO:0000259" key="9">
    <source>
        <dbReference type="Pfam" id="PF00326"/>
    </source>
</evidence>
<feature type="compositionally biased region" description="Low complexity" evidence="8">
    <location>
        <begin position="1211"/>
        <end position="1222"/>
    </location>
</feature>
<protein>
    <recommendedName>
        <fullName evidence="5">Prolyl endopeptidase-like</fullName>
    </recommendedName>
    <alternativeName>
        <fullName evidence="6">Prolylendopeptidase-like</fullName>
    </alternativeName>
</protein>
<proteinExistence type="inferred from homology"/>
<feature type="region of interest" description="Disordered" evidence="8">
    <location>
        <begin position="806"/>
        <end position="856"/>
    </location>
</feature>
<reference evidence="11" key="1">
    <citation type="journal article" date="2019" name="Plant J.">
        <title>Chlorella vulgaris genome assembly and annotation reveals the molecular basis for metabolic acclimation to high light conditions.</title>
        <authorList>
            <person name="Cecchin M."/>
            <person name="Marcolungo L."/>
            <person name="Rossato M."/>
            <person name="Girolomoni L."/>
            <person name="Cosentino E."/>
            <person name="Cuine S."/>
            <person name="Li-Beisson Y."/>
            <person name="Delledonne M."/>
            <person name="Ballottari M."/>
        </authorList>
    </citation>
    <scope>NUCLEOTIDE SEQUENCE</scope>
    <source>
        <strain evidence="11">211/11P</strain>
    </source>
</reference>
<sequence>MFRLLGAARSLSAAVHTARHSPSSICNQRHLFGGEPKLPARPCTRLCEGSEWQDEYSWTEAHVAGPGVSKALLEERRYAEGWLQRSAQLAKSLHDETLESLPSSQVSIPERVGDHEYFVRQLPGSPHPCYMRRLAAGTAGNHSPIASPAEVVLDVNELAATHGDYMQVGQLKLSRCGRHVAFTLDTGEGQESFAAFTRSVQTGVTRRLSALGTVVSLEWAASGHTLLCTQPNQLGRPWRVVSYNVAGAGGDGGALTCIYQEADERFFVELGRTKDWAFLTLNCNSKSSSEVRLLPADLAAAPAAAPRLVQERSPGLEYFVEHAGGQLYILSNARGAANYAVFRVPAAAADLGQQHWQPVVAEPAGGGAIEDMDLLSSHLVVYLRRGGRQQVASLPLDPRGMPAVASAANARAGTAGTATRGGAAAGIPAESLTLAPLPLWALSVAAGANAEFRADRLRLLLSSPVHPEAAFDWDLVNQRLLPRPQPDAQQQRLQQQAPRQHQARKATRGAKEGPDAALAAQRPLPDDFGLDVESAAGEFCWRQDWVTSSDGTAVPLTVVHTTGLALPPAVPRPCLLVVYGAYGHCLPTDYLPERIPLLRRGWVLALAHVRGGGELGRRWHAAGRGAAKAASVEDLSACLDHVVDAGYTTPGLVALEAHSAGGLTAGALLNRRPHDVGAALLEAPFVDVLSVMCQPELPLTVHEYDEWGDPRFPDQLQQLQAICPYHNVRPASFPPMLLTCSQQDARVPFWVAMATYQRKKGRQAAETQASSCAQENAVPDPILQFLKPHTGSRVALGGKLGAGPKPACSSPEVDAISDSSGNDVAVPAVKGSHQQQEQPHGMPPAAKLPPLTKLNQNVGHPGPVSCADICTFFASDCIEDSDSDGALAAPANAATTTVAVPQPRLLPPPPGRDKPQHIKRRRHVVESEGSDDESGAVAGCSDTAPGKTTGKLGGDTAAEHAAQEKPEPESASASDWSVEWSDSESEESDDSPPRAAARRANSTRSKPAAKPAAAPKASAVSATAHTAASPSELAAPTKPSATVAVAGPLLTHCKQAGVRKPSRKGVAAAQLPLTVPAGTIGRLDLQHRGGEEQLQLDLMGILYDTELVPLAATAALVRTKASGDELIVEQLFPALLRCQPQQDFLDENAELFRQLEAYDSDRHCADVEPRDGDGPKARRAAAKRKVKGGVVHKRAAPRRTKEPPARRAAKAKANPAGARSAATRPRCG</sequence>
<evidence type="ECO:0000256" key="4">
    <source>
        <dbReference type="ARBA" id="ARBA00022825"/>
    </source>
</evidence>
<dbReference type="PANTHER" id="PTHR11757:SF19">
    <property type="entry name" value="PROLYL ENDOPEPTIDASE-LIKE"/>
    <property type="match status" value="1"/>
</dbReference>
<dbReference type="InterPro" id="IPR001375">
    <property type="entry name" value="Peptidase_S9_cat"/>
</dbReference>
<feature type="compositionally biased region" description="Acidic residues" evidence="8">
    <location>
        <begin position="981"/>
        <end position="990"/>
    </location>
</feature>
<evidence type="ECO:0000256" key="7">
    <source>
        <dbReference type="ARBA" id="ARBA00045448"/>
    </source>
</evidence>
<feature type="compositionally biased region" description="Basic and acidic residues" evidence="8">
    <location>
        <begin position="1166"/>
        <end position="1176"/>
    </location>
</feature>
<feature type="compositionally biased region" description="Basic residues" evidence="8">
    <location>
        <begin position="1177"/>
        <end position="1198"/>
    </location>
</feature>